<feature type="transmembrane region" description="Helical" evidence="7">
    <location>
        <begin position="378"/>
        <end position="397"/>
    </location>
</feature>
<keyword evidence="4 7" id="KW-0812">Transmembrane</keyword>
<dbReference type="EMBL" id="UGYW01000002">
    <property type="protein sequence ID" value="SUJ27525.1"/>
    <property type="molecule type" value="Genomic_DNA"/>
</dbReference>
<feature type="domain" description="Major facilitator superfamily (MFS) profile" evidence="8">
    <location>
        <begin position="18"/>
        <end position="401"/>
    </location>
</feature>
<evidence type="ECO:0000256" key="4">
    <source>
        <dbReference type="ARBA" id="ARBA00022692"/>
    </source>
</evidence>
<dbReference type="InterPro" id="IPR011701">
    <property type="entry name" value="MFS"/>
</dbReference>
<evidence type="ECO:0000313" key="9">
    <source>
        <dbReference type="EMBL" id="SUJ27525.1"/>
    </source>
</evidence>
<dbReference type="Proteomes" id="UP000254893">
    <property type="component" value="Unassembled WGS sequence"/>
</dbReference>
<proteinExistence type="predicted"/>
<evidence type="ECO:0000313" key="10">
    <source>
        <dbReference type="Proteomes" id="UP000254893"/>
    </source>
</evidence>
<name>A0A380CU79_SPHSI</name>
<feature type="transmembrane region" description="Helical" evidence="7">
    <location>
        <begin position="171"/>
        <end position="192"/>
    </location>
</feature>
<feature type="transmembrane region" description="Helical" evidence="7">
    <location>
        <begin position="222"/>
        <end position="246"/>
    </location>
</feature>
<keyword evidence="2" id="KW-0813">Transport</keyword>
<feature type="transmembrane region" description="Helical" evidence="7">
    <location>
        <begin position="289"/>
        <end position="306"/>
    </location>
</feature>
<feature type="transmembrane region" description="Helical" evidence="7">
    <location>
        <begin position="51"/>
        <end position="72"/>
    </location>
</feature>
<dbReference type="InterPro" id="IPR036259">
    <property type="entry name" value="MFS_trans_sf"/>
</dbReference>
<organism evidence="9 10">
    <name type="scientific">Sphingobacterium spiritivorum</name>
    <name type="common">Flavobacterium spiritivorum</name>
    <dbReference type="NCBI Taxonomy" id="258"/>
    <lineage>
        <taxon>Bacteria</taxon>
        <taxon>Pseudomonadati</taxon>
        <taxon>Bacteroidota</taxon>
        <taxon>Sphingobacteriia</taxon>
        <taxon>Sphingobacteriales</taxon>
        <taxon>Sphingobacteriaceae</taxon>
        <taxon>Sphingobacterium</taxon>
    </lineage>
</organism>
<evidence type="ECO:0000256" key="1">
    <source>
        <dbReference type="ARBA" id="ARBA00004651"/>
    </source>
</evidence>
<dbReference type="GO" id="GO:0022857">
    <property type="term" value="F:transmembrane transporter activity"/>
    <property type="evidence" value="ECO:0007669"/>
    <property type="project" value="InterPro"/>
</dbReference>
<dbReference type="PROSITE" id="PS50850">
    <property type="entry name" value="MFS"/>
    <property type="match status" value="1"/>
</dbReference>
<accession>A0A380CU79</accession>
<protein>
    <submittedName>
        <fullName evidence="9">Metal-tetracycline/H(+) antiporter</fullName>
    </submittedName>
</protein>
<dbReference type="GO" id="GO:0005886">
    <property type="term" value="C:plasma membrane"/>
    <property type="evidence" value="ECO:0007669"/>
    <property type="project" value="UniProtKB-SubCell"/>
</dbReference>
<reference evidence="9 10" key="1">
    <citation type="submission" date="2018-06" db="EMBL/GenBank/DDBJ databases">
        <authorList>
            <consortium name="Pathogen Informatics"/>
            <person name="Doyle S."/>
        </authorList>
    </citation>
    <scope>NUCLEOTIDE SEQUENCE [LARGE SCALE GENOMIC DNA]</scope>
    <source>
        <strain evidence="9 10">NCTC11388</strain>
    </source>
</reference>
<keyword evidence="6 7" id="KW-0472">Membrane</keyword>
<dbReference type="AlphaFoldDB" id="A0A380CU79"/>
<dbReference type="PANTHER" id="PTHR23517">
    <property type="entry name" value="RESISTANCE PROTEIN MDTM, PUTATIVE-RELATED-RELATED"/>
    <property type="match status" value="1"/>
</dbReference>
<feature type="transmembrane region" description="Helical" evidence="7">
    <location>
        <begin position="312"/>
        <end position="334"/>
    </location>
</feature>
<evidence type="ECO:0000256" key="5">
    <source>
        <dbReference type="ARBA" id="ARBA00022989"/>
    </source>
</evidence>
<evidence type="ECO:0000256" key="7">
    <source>
        <dbReference type="SAM" id="Phobius"/>
    </source>
</evidence>
<feature type="transmembrane region" description="Helical" evidence="7">
    <location>
        <begin position="12"/>
        <end position="31"/>
    </location>
</feature>
<feature type="transmembrane region" description="Helical" evidence="7">
    <location>
        <begin position="258"/>
        <end position="277"/>
    </location>
</feature>
<dbReference type="PANTHER" id="PTHR23517:SF2">
    <property type="entry name" value="MULTIDRUG RESISTANCE PROTEIN MDTH"/>
    <property type="match status" value="1"/>
</dbReference>
<keyword evidence="3" id="KW-1003">Cell membrane</keyword>
<dbReference type="InterPro" id="IPR050171">
    <property type="entry name" value="MFS_Transporters"/>
</dbReference>
<evidence type="ECO:0000256" key="2">
    <source>
        <dbReference type="ARBA" id="ARBA00022448"/>
    </source>
</evidence>
<evidence type="ECO:0000256" key="3">
    <source>
        <dbReference type="ARBA" id="ARBA00022475"/>
    </source>
</evidence>
<sequence>MKRIIQIYIKSYSGLSPAAWLLALVMLINRMGSMVIPFLGMYMTKQLGFDISHVGIVLACYGCGSVAGSWLGGWLTDRIGNFKVQSISLIMTAPLFLLMPMFRTFESMAAIVFVLSLVADTFRPANSVSVARYAKPENLTKAYSLNRMAVNLGFSIGPALGGFLAAFSYNWIFYGNAIAVAMAAVVFLYFFYNKKGNKVTKKAEKELQTKVKDRNPYTDGPFIIFSVLCCLFSMAFFQLISTLPLFYQDVHHMSEREIGMILGFSGFVIVVFEMLLVHIVEHRATITRILFYGTLCAGLSYLMLNFNFGIAWLYIAMFMLSLGEMLTLPFMATVTALRSTRNTQGAYMGMNSIAFASSNIFGPFLGTKTVALWGYHTLWYIDAAILVLVAFGFIWALKRLGLNQ</sequence>
<evidence type="ECO:0000256" key="6">
    <source>
        <dbReference type="ARBA" id="ARBA00023136"/>
    </source>
</evidence>
<dbReference type="InterPro" id="IPR020846">
    <property type="entry name" value="MFS_dom"/>
</dbReference>
<comment type="subcellular location">
    <subcellularLocation>
        <location evidence="1">Cell membrane</location>
        <topology evidence="1">Multi-pass membrane protein</topology>
    </subcellularLocation>
</comment>
<feature type="transmembrane region" description="Helical" evidence="7">
    <location>
        <begin position="145"/>
        <end position="165"/>
    </location>
</feature>
<dbReference type="RefSeq" id="WP_115171512.1">
    <property type="nucleotide sequence ID" value="NZ_UGYW01000002.1"/>
</dbReference>
<dbReference type="SUPFAM" id="SSF103473">
    <property type="entry name" value="MFS general substrate transporter"/>
    <property type="match status" value="1"/>
</dbReference>
<keyword evidence="5 7" id="KW-1133">Transmembrane helix</keyword>
<evidence type="ECO:0000259" key="8">
    <source>
        <dbReference type="PROSITE" id="PS50850"/>
    </source>
</evidence>
<dbReference type="Gene3D" id="1.20.1250.20">
    <property type="entry name" value="MFS general substrate transporter like domains"/>
    <property type="match status" value="1"/>
</dbReference>
<gene>
    <name evidence="9" type="primary">tetA_3</name>
    <name evidence="9" type="ORF">NCTC11388_04205</name>
</gene>
<feature type="transmembrane region" description="Helical" evidence="7">
    <location>
        <begin position="346"/>
        <end position="366"/>
    </location>
</feature>
<dbReference type="Pfam" id="PF07690">
    <property type="entry name" value="MFS_1"/>
    <property type="match status" value="1"/>
</dbReference>